<dbReference type="Proteomes" id="UP000664466">
    <property type="component" value="Unassembled WGS sequence"/>
</dbReference>
<name>A0A8B0SJQ3_9GAMM</name>
<reference evidence="2" key="2">
    <citation type="submission" date="2021-04" db="EMBL/GenBank/DDBJ databases">
        <title>Complete Genome and methylome analysis of Thiothrix fructosivorans ATCC 49748.</title>
        <authorList>
            <person name="Fomenkov A."/>
            <person name="Sun L."/>
            <person name="Vincze T."/>
            <person name="Grabovich M.Y."/>
            <person name="Roberts R.J."/>
        </authorList>
    </citation>
    <scope>NUCLEOTIDE SEQUENCE</scope>
    <source>
        <strain evidence="2">ATCC 49748</strain>
    </source>
</reference>
<dbReference type="Pfam" id="PF07963">
    <property type="entry name" value="N_methyl"/>
    <property type="match status" value="1"/>
</dbReference>
<protein>
    <submittedName>
        <fullName evidence="2">Prepilin-type N-terminal cleavage/methylation domain-containing protein</fullName>
    </submittedName>
</protein>
<dbReference type="EMBL" id="CP072748">
    <property type="protein sequence ID" value="QTX11341.1"/>
    <property type="molecule type" value="Genomic_DNA"/>
</dbReference>
<evidence type="ECO:0000313" key="1">
    <source>
        <dbReference type="EMBL" id="MBO0613219.1"/>
    </source>
</evidence>
<sequence length="205" mass="23474">MKQRGFTLLEMLISLGLVSLLFLALFASFNTMARGWDAADTRLNKTEDMRLITDFLRRQLGQAMVVRLKGEKEERVYAFEGTATSLRYVAPLQPLQHQGGVFLIELNIVAAKDGKKLEMLFAPYRPELTWEEAFKDAEPVLVFEGLKDAGFAYFGAEEEGKDPDWTSDWEDIPRYPDMLKLTLADQERAWPDMLVDLPQVTDYAR</sequence>
<proteinExistence type="predicted"/>
<evidence type="ECO:0000313" key="3">
    <source>
        <dbReference type="Proteomes" id="UP000664466"/>
    </source>
</evidence>
<reference evidence="1 3" key="1">
    <citation type="submission" date="2021-03" db="EMBL/GenBank/DDBJ databases">
        <title>Draft genome and methylome analysis of Thiotrix fructosivoruns ATCC 49748.</title>
        <authorList>
            <person name="Fomenkov A."/>
            <person name="Grabovich M.Y."/>
            <person name="Roberts R.J."/>
        </authorList>
    </citation>
    <scope>NUCLEOTIDE SEQUENCE [LARGE SCALE GENOMIC DNA]</scope>
    <source>
        <strain evidence="1 3">ATCC 49748</strain>
    </source>
</reference>
<dbReference type="EMBL" id="JAFMPM010000006">
    <property type="protein sequence ID" value="MBO0613219.1"/>
    <property type="molecule type" value="Genomic_DNA"/>
</dbReference>
<dbReference type="PROSITE" id="PS00409">
    <property type="entry name" value="PROKAR_NTER_METHYL"/>
    <property type="match status" value="1"/>
</dbReference>
<dbReference type="NCBIfam" id="TIGR02532">
    <property type="entry name" value="IV_pilin_GFxxxE"/>
    <property type="match status" value="1"/>
</dbReference>
<dbReference type="RefSeq" id="WP_207250929.1">
    <property type="nucleotide sequence ID" value="NZ_JAFMPM010000006.1"/>
</dbReference>
<dbReference type="InterPro" id="IPR012902">
    <property type="entry name" value="N_methyl_site"/>
</dbReference>
<gene>
    <name evidence="2" type="ORF">J1836_003005</name>
    <name evidence="1" type="ORF">J1836_09820</name>
</gene>
<evidence type="ECO:0000313" key="2">
    <source>
        <dbReference type="EMBL" id="QTX11341.1"/>
    </source>
</evidence>
<organism evidence="2">
    <name type="scientific">Thiothrix fructosivorans</name>
    <dbReference type="NCBI Taxonomy" id="111770"/>
    <lineage>
        <taxon>Bacteria</taxon>
        <taxon>Pseudomonadati</taxon>
        <taxon>Pseudomonadota</taxon>
        <taxon>Gammaproteobacteria</taxon>
        <taxon>Thiotrichales</taxon>
        <taxon>Thiotrichaceae</taxon>
        <taxon>Thiothrix</taxon>
    </lineage>
</organism>
<keyword evidence="3" id="KW-1185">Reference proteome</keyword>
<accession>A0A8B0SJQ3</accession>
<dbReference type="AlphaFoldDB" id="A0A8B0SJQ3"/>